<reference evidence="2 3" key="1">
    <citation type="journal article" date="2011" name="PLoS Genet.">
        <title>Genome sequencing and comparative transcriptomics of the model entomopathogenic fungi Metarhizium anisopliae and M. acridum.</title>
        <authorList>
            <person name="Gao Q."/>
            <person name="Jin K."/>
            <person name="Ying S.H."/>
            <person name="Zhang Y."/>
            <person name="Xiao G."/>
            <person name="Shang Y."/>
            <person name="Duan Z."/>
            <person name="Hu X."/>
            <person name="Xie X.Q."/>
            <person name="Zhou G."/>
            <person name="Peng G."/>
            <person name="Luo Z."/>
            <person name="Huang W."/>
            <person name="Wang B."/>
            <person name="Fang W."/>
            <person name="Wang S."/>
            <person name="Zhong Y."/>
            <person name="Ma L.J."/>
            <person name="St Leger R.J."/>
            <person name="Zhao G.P."/>
            <person name="Pei Y."/>
            <person name="Feng M.G."/>
            <person name="Xia Y."/>
            <person name="Wang C."/>
        </authorList>
    </citation>
    <scope>NUCLEOTIDE SEQUENCE [LARGE SCALE GENOMIC DNA]</scope>
    <source>
        <strain evidence="2 3">CQMa 102</strain>
    </source>
</reference>
<keyword evidence="1" id="KW-0732">Signal</keyword>
<dbReference type="InParanoid" id="E9E525"/>
<dbReference type="RefSeq" id="XP_007811313.1">
    <property type="nucleotide sequence ID" value="XM_007813122.1"/>
</dbReference>
<dbReference type="HOGENOM" id="CLU_138695_1_0_1"/>
<evidence type="ECO:0000256" key="1">
    <source>
        <dbReference type="SAM" id="SignalP"/>
    </source>
</evidence>
<dbReference type="eggNOG" id="ENOG502SSHG">
    <property type="taxonomic scope" value="Eukaryota"/>
</dbReference>
<protein>
    <submittedName>
        <fullName evidence="2">Uncharacterized protein</fullName>
    </submittedName>
</protein>
<keyword evidence="3" id="KW-1185">Reference proteome</keyword>
<dbReference type="GeneID" id="19249284"/>
<proteinExistence type="predicted"/>
<dbReference type="KEGG" id="maw:19249284"/>
<name>E9E525_METAQ</name>
<dbReference type="Proteomes" id="UP000002499">
    <property type="component" value="Unassembled WGS sequence"/>
</dbReference>
<evidence type="ECO:0000313" key="2">
    <source>
        <dbReference type="EMBL" id="EFY89042.1"/>
    </source>
</evidence>
<evidence type="ECO:0000313" key="3">
    <source>
        <dbReference type="Proteomes" id="UP000002499"/>
    </source>
</evidence>
<gene>
    <name evidence="2" type="ORF">MAC_04973</name>
</gene>
<sequence>MFKSTLISLAMLAIAPLALADNCTGGLSYCGSSLLKKGRYTDQINQALLVAGQPDDYNHVHNSIFYCLGGSSGAIQYTTYCSGSCQDNGQGRSDTCA</sequence>
<accession>E9E525</accession>
<dbReference type="STRING" id="655827.E9E525"/>
<dbReference type="OMA" id="FATARNC"/>
<organism evidence="3">
    <name type="scientific">Metarhizium acridum (strain CQMa 102)</name>
    <dbReference type="NCBI Taxonomy" id="655827"/>
    <lineage>
        <taxon>Eukaryota</taxon>
        <taxon>Fungi</taxon>
        <taxon>Dikarya</taxon>
        <taxon>Ascomycota</taxon>
        <taxon>Pezizomycotina</taxon>
        <taxon>Sordariomycetes</taxon>
        <taxon>Hypocreomycetidae</taxon>
        <taxon>Hypocreales</taxon>
        <taxon>Clavicipitaceae</taxon>
        <taxon>Metarhizium</taxon>
    </lineage>
</organism>
<dbReference type="AlphaFoldDB" id="E9E525"/>
<feature type="chain" id="PRO_5003238171" evidence="1">
    <location>
        <begin position="21"/>
        <end position="97"/>
    </location>
</feature>
<dbReference type="OrthoDB" id="4186099at2759"/>
<dbReference type="EMBL" id="GL698504">
    <property type="protein sequence ID" value="EFY89042.1"/>
    <property type="molecule type" value="Genomic_DNA"/>
</dbReference>
<feature type="signal peptide" evidence="1">
    <location>
        <begin position="1"/>
        <end position="20"/>
    </location>
</feature>